<evidence type="ECO:0000313" key="2">
    <source>
        <dbReference type="EMBL" id="KAK3677788.1"/>
    </source>
</evidence>
<sequence length="620" mass="69057">MAALNASIPLECTICPKKPAFSDVSHLLTHIQSKAHQSRYYTLKVKATTDGHINQLLQEYNQWESENSIDDLMAERIDQKEKRTAGRNIRPPPRRGSGGQSSAKRTSKHAVRRRANAARREVTTSTSSRSTPAAPTARRTMRPLRDSVLNPQLDARIKLEPISRPGTPGSAFSMEQMGYFNTTRYIPQAWPESPYAGTPPMKQESFSSEGISDDEDDSFVLEPAPQPRRMATARRRRNDSNDGTSQSFLVDEEWDEIVETTSDVAKLKGLVWPGMAMFDSATPEMRRKRNQKKDYSVIEQLMATSVVVEPEEMVFDTEGNLRRQRLIDGNPEIDDDESLLSGEVEPEPELPKKRVARRPRTALVEKNRNTSRLMRNRPASARLPPARPARRPYYDGPGADDDDLTYAASRPKKRTGISIHRDNSGPEITFDNPASMAHLNSGFRNNTYQQQMSSAPRTQSFYNQAPTQRAHQRLPSFTAYGPANTFGSSFRPSSGSMSGPNFASFGGLNHQTLFNHNSFPTSSNAMAMAAFQQQYGAGAQQSFANGGMFQPRSQPAPAAPWDAFAAFGPDFGPVHGVETGFQPGTELNPLFFSSNQATPHEDEEATVSPPDSERERERER</sequence>
<feature type="compositionally biased region" description="Acidic residues" evidence="1">
    <location>
        <begin position="331"/>
        <end position="348"/>
    </location>
</feature>
<gene>
    <name evidence="2" type="ORF">LTR78_002638</name>
</gene>
<keyword evidence="3" id="KW-1185">Reference proteome</keyword>
<feature type="region of interest" description="Disordered" evidence="1">
    <location>
        <begin position="577"/>
        <end position="620"/>
    </location>
</feature>
<feature type="compositionally biased region" description="Low complexity" evidence="1">
    <location>
        <begin position="123"/>
        <end position="138"/>
    </location>
</feature>
<feature type="region of interest" description="Disordered" evidence="1">
    <location>
        <begin position="190"/>
        <end position="247"/>
    </location>
</feature>
<proteinExistence type="predicted"/>
<dbReference type="Proteomes" id="UP001274830">
    <property type="component" value="Unassembled WGS sequence"/>
</dbReference>
<evidence type="ECO:0000256" key="1">
    <source>
        <dbReference type="SAM" id="MobiDB-lite"/>
    </source>
</evidence>
<feature type="compositionally biased region" description="Basic and acidic residues" evidence="1">
    <location>
        <begin position="611"/>
        <end position="620"/>
    </location>
</feature>
<organism evidence="2 3">
    <name type="scientific">Recurvomyces mirabilis</name>
    <dbReference type="NCBI Taxonomy" id="574656"/>
    <lineage>
        <taxon>Eukaryota</taxon>
        <taxon>Fungi</taxon>
        <taxon>Dikarya</taxon>
        <taxon>Ascomycota</taxon>
        <taxon>Pezizomycotina</taxon>
        <taxon>Dothideomycetes</taxon>
        <taxon>Dothideomycetidae</taxon>
        <taxon>Mycosphaerellales</taxon>
        <taxon>Teratosphaeriaceae</taxon>
        <taxon>Recurvomyces</taxon>
    </lineage>
</organism>
<feature type="region of interest" description="Disordered" evidence="1">
    <location>
        <begin position="81"/>
        <end position="145"/>
    </location>
</feature>
<dbReference type="AlphaFoldDB" id="A0AAE1C4H5"/>
<reference evidence="2" key="1">
    <citation type="submission" date="2023-07" db="EMBL/GenBank/DDBJ databases">
        <title>Black Yeasts Isolated from many extreme environments.</title>
        <authorList>
            <person name="Coleine C."/>
            <person name="Stajich J.E."/>
            <person name="Selbmann L."/>
        </authorList>
    </citation>
    <scope>NUCLEOTIDE SEQUENCE</scope>
    <source>
        <strain evidence="2">CCFEE 5485</strain>
    </source>
</reference>
<protein>
    <submittedName>
        <fullName evidence="2">Uncharacterized protein</fullName>
    </submittedName>
</protein>
<name>A0AAE1C4H5_9PEZI</name>
<evidence type="ECO:0000313" key="3">
    <source>
        <dbReference type="Proteomes" id="UP001274830"/>
    </source>
</evidence>
<feature type="region of interest" description="Disordered" evidence="1">
    <location>
        <begin position="329"/>
        <end position="432"/>
    </location>
</feature>
<comment type="caution">
    <text evidence="2">The sequence shown here is derived from an EMBL/GenBank/DDBJ whole genome shotgun (WGS) entry which is preliminary data.</text>
</comment>
<accession>A0AAE1C4H5</accession>
<dbReference type="EMBL" id="JAUTXT010000006">
    <property type="protein sequence ID" value="KAK3677788.1"/>
    <property type="molecule type" value="Genomic_DNA"/>
</dbReference>
<feature type="compositionally biased region" description="Basic residues" evidence="1">
    <location>
        <begin position="105"/>
        <end position="117"/>
    </location>
</feature>